<gene>
    <name evidence="1" type="ORF">QFC20_004306</name>
</gene>
<dbReference type="EMBL" id="JASBWS010000048">
    <property type="protein sequence ID" value="KAJ9105626.1"/>
    <property type="molecule type" value="Genomic_DNA"/>
</dbReference>
<sequence length="615" mass="68072">MSTQLQQPFDEGPYDDKKDIHMGDSPVNELNDSATVTDSRDDTQSFEQQQDRVFGKGWKYWALWVTIMLVFYAYSLSSNTSYIYQPFATSGFEQHAVIGTIGVVTNLISGTAKPFIGKIADLTSRPVAILFALTFYTMGAIIIAASHTVSAVCVGMVIFASGATGIDFLFGLIIADITSIQWRGFVNGVASLPFIINAFVASDISSAISYGNWRWGYGMFAIILPVCIAPVLGMLFWADWKAQRLGHLSFASSNIAQRRQQGSDEPRKPFIRAAMEYLDKMDAFGLLLLTFGWCLMLLPFTLSAGAKGGYNNPSMIAMFVVGGVIFIFFCVWEWKFANYPLQSKHVLNRSFICSVVIDFMYYLSGYISDTYFTSWIYVVTDWSDKNYGYYVNILTVGLCFFGTMAGLVQRYTHRYKYLQVSGLCFRILGVGLTFYATKGYTSDAVLISARVITSLGGAISVIGSQTATQASVPHQYLATASALLAMYTSIGGSIGSAIASALWTHRLPANLEKYVGDVYNSTEIAEIYGSIVVARLAEPRDLIKKAYNDTAYDMFLPALILCFVPLIAGFLTSNFYLDDAHNAIEKNKKIVLKTEAELKAEEEELRNAKDREASM</sequence>
<name>A0ACC2W444_9TREE</name>
<reference evidence="1" key="1">
    <citation type="submission" date="2023-04" db="EMBL/GenBank/DDBJ databases">
        <title>Draft Genome sequencing of Naganishia species isolated from polar environments using Oxford Nanopore Technology.</title>
        <authorList>
            <person name="Leo P."/>
            <person name="Venkateswaran K."/>
        </authorList>
    </citation>
    <scope>NUCLEOTIDE SEQUENCE</scope>
    <source>
        <strain evidence="1">MNA-CCFEE 5262</strain>
    </source>
</reference>
<proteinExistence type="predicted"/>
<evidence type="ECO:0000313" key="2">
    <source>
        <dbReference type="Proteomes" id="UP001230649"/>
    </source>
</evidence>
<accession>A0ACC2W444</accession>
<comment type="caution">
    <text evidence="1">The sequence shown here is derived from an EMBL/GenBank/DDBJ whole genome shotgun (WGS) entry which is preliminary data.</text>
</comment>
<organism evidence="1 2">
    <name type="scientific">Naganishia adeliensis</name>
    <dbReference type="NCBI Taxonomy" id="92952"/>
    <lineage>
        <taxon>Eukaryota</taxon>
        <taxon>Fungi</taxon>
        <taxon>Dikarya</taxon>
        <taxon>Basidiomycota</taxon>
        <taxon>Agaricomycotina</taxon>
        <taxon>Tremellomycetes</taxon>
        <taxon>Filobasidiales</taxon>
        <taxon>Filobasidiaceae</taxon>
        <taxon>Naganishia</taxon>
    </lineage>
</organism>
<protein>
    <submittedName>
        <fullName evidence="1">Uncharacterized protein</fullName>
    </submittedName>
</protein>
<evidence type="ECO:0000313" key="1">
    <source>
        <dbReference type="EMBL" id="KAJ9105626.1"/>
    </source>
</evidence>
<keyword evidence="2" id="KW-1185">Reference proteome</keyword>
<dbReference type="Proteomes" id="UP001230649">
    <property type="component" value="Unassembled WGS sequence"/>
</dbReference>